<keyword evidence="2" id="KW-0677">Repeat</keyword>
<dbReference type="GO" id="GO:0005576">
    <property type="term" value="C:extracellular region"/>
    <property type="evidence" value="ECO:0007669"/>
    <property type="project" value="InterPro"/>
</dbReference>
<evidence type="ECO:0000259" key="6">
    <source>
        <dbReference type="PROSITE" id="PS50948"/>
    </source>
</evidence>
<dbReference type="PANTHER" id="PTHR33946:SF4">
    <property type="entry name" value="COAGULATION FACTOR XI"/>
    <property type="match status" value="1"/>
</dbReference>
<dbReference type="AlphaFoldDB" id="A0A2P4YEQ1"/>
<dbReference type="SMART" id="SM00236">
    <property type="entry name" value="fCBD"/>
    <property type="match status" value="2"/>
</dbReference>
<dbReference type="Gene3D" id="3.50.4.10">
    <property type="entry name" value="Hepatocyte Growth Factor"/>
    <property type="match status" value="2"/>
</dbReference>
<dbReference type="OrthoDB" id="157566at2759"/>
<dbReference type="GO" id="GO:0006508">
    <property type="term" value="P:proteolysis"/>
    <property type="evidence" value="ECO:0007669"/>
    <property type="project" value="InterPro"/>
</dbReference>
<gene>
    <name evidence="7" type="ORF">PHPALM_6476</name>
</gene>
<evidence type="ECO:0000256" key="5">
    <source>
        <dbReference type="SAM" id="SignalP"/>
    </source>
</evidence>
<feature type="signal peptide" evidence="5">
    <location>
        <begin position="1"/>
        <end position="19"/>
    </location>
</feature>
<evidence type="ECO:0000256" key="4">
    <source>
        <dbReference type="SAM" id="MobiDB-lite"/>
    </source>
</evidence>
<dbReference type="Pfam" id="PF14295">
    <property type="entry name" value="PAN_4"/>
    <property type="match status" value="2"/>
</dbReference>
<feature type="domain" description="Apple" evidence="6">
    <location>
        <begin position="62"/>
        <end position="139"/>
    </location>
</feature>
<feature type="chain" id="PRO_5015149442" evidence="5">
    <location>
        <begin position="20"/>
        <end position="332"/>
    </location>
</feature>
<dbReference type="InterPro" id="IPR003609">
    <property type="entry name" value="Pan_app"/>
</dbReference>
<dbReference type="Proteomes" id="UP000237271">
    <property type="component" value="Unassembled WGS sequence"/>
</dbReference>
<proteinExistence type="predicted"/>
<evidence type="ECO:0000256" key="1">
    <source>
        <dbReference type="ARBA" id="ARBA00022729"/>
    </source>
</evidence>
<feature type="region of interest" description="Disordered" evidence="4">
    <location>
        <begin position="299"/>
        <end position="321"/>
    </location>
</feature>
<accession>A0A2P4YEQ1</accession>
<keyword evidence="3" id="KW-1015">Disulfide bond</keyword>
<dbReference type="GO" id="GO:0005975">
    <property type="term" value="P:carbohydrate metabolic process"/>
    <property type="evidence" value="ECO:0007669"/>
    <property type="project" value="InterPro"/>
</dbReference>
<feature type="domain" description="Apple" evidence="6">
    <location>
        <begin position="225"/>
        <end position="302"/>
    </location>
</feature>
<dbReference type="InterPro" id="IPR000254">
    <property type="entry name" value="CBD"/>
</dbReference>
<evidence type="ECO:0000313" key="8">
    <source>
        <dbReference type="Proteomes" id="UP000237271"/>
    </source>
</evidence>
<dbReference type="InterPro" id="IPR000177">
    <property type="entry name" value="Apple"/>
</dbReference>
<evidence type="ECO:0000313" key="7">
    <source>
        <dbReference type="EMBL" id="POM76297.1"/>
    </source>
</evidence>
<organism evidence="7 8">
    <name type="scientific">Phytophthora palmivora</name>
    <dbReference type="NCBI Taxonomy" id="4796"/>
    <lineage>
        <taxon>Eukaryota</taxon>
        <taxon>Sar</taxon>
        <taxon>Stramenopiles</taxon>
        <taxon>Oomycota</taxon>
        <taxon>Peronosporomycetes</taxon>
        <taxon>Peronosporales</taxon>
        <taxon>Peronosporaceae</taxon>
        <taxon>Phytophthora</taxon>
    </lineage>
</organism>
<name>A0A2P4YEQ1_9STRA</name>
<dbReference type="PANTHER" id="PTHR33946">
    <property type="match status" value="1"/>
</dbReference>
<dbReference type="GO" id="GO:0030248">
    <property type="term" value="F:cellulose binding"/>
    <property type="evidence" value="ECO:0007669"/>
    <property type="project" value="InterPro"/>
</dbReference>
<reference evidence="7 8" key="1">
    <citation type="journal article" date="2017" name="Genome Biol. Evol.">
        <title>Phytophthora megakarya and P. palmivora, closely related causal agents of cacao black pod rot, underwent increases in genome sizes and gene numbers by different mechanisms.</title>
        <authorList>
            <person name="Ali S.S."/>
            <person name="Shao J."/>
            <person name="Lary D.J."/>
            <person name="Kronmiller B."/>
            <person name="Shen D."/>
            <person name="Strem M.D."/>
            <person name="Amoako-Attah I."/>
            <person name="Akrofi A.Y."/>
            <person name="Begoude B.A."/>
            <person name="Ten Hoopen G.M."/>
            <person name="Coulibaly K."/>
            <person name="Kebe B.I."/>
            <person name="Melnick R.L."/>
            <person name="Guiltinan M.J."/>
            <person name="Tyler B.M."/>
            <person name="Meinhardt L.W."/>
            <person name="Bailey B.A."/>
        </authorList>
    </citation>
    <scope>NUCLEOTIDE SEQUENCE [LARGE SCALE GENOMIC DNA]</scope>
    <source>
        <strain evidence="8">sbr112.9</strain>
    </source>
</reference>
<evidence type="ECO:0000256" key="2">
    <source>
        <dbReference type="ARBA" id="ARBA00022737"/>
    </source>
</evidence>
<evidence type="ECO:0000256" key="3">
    <source>
        <dbReference type="ARBA" id="ARBA00023157"/>
    </source>
</evidence>
<dbReference type="CDD" id="cd01100">
    <property type="entry name" value="APPLE_Factor_XI_like"/>
    <property type="match status" value="2"/>
</dbReference>
<dbReference type="PROSITE" id="PS50948">
    <property type="entry name" value="PAN"/>
    <property type="match status" value="2"/>
</dbReference>
<keyword evidence="8" id="KW-1185">Reference proteome</keyword>
<protein>
    <submittedName>
        <fullName evidence="7">Cellulose binding elicitor lectin (CBEL)</fullName>
    </submittedName>
</protein>
<dbReference type="EMBL" id="NCKW01003478">
    <property type="protein sequence ID" value="POM76297.1"/>
    <property type="molecule type" value="Genomic_DNA"/>
</dbReference>
<keyword evidence="1 5" id="KW-0732">Signal</keyword>
<comment type="caution">
    <text evidence="7">The sequence shown here is derived from an EMBL/GenBank/DDBJ whole genome shotgun (WGS) entry which is preliminary data.</text>
</comment>
<sequence>MTKIAFIVALSVVLSVAAGDTCSNGNGASCGDSTTAYCCQDNLYCMPWSSNYYQCIPLPGQCARQFTNYDFYGGDIKTIYGLQPGDCCAACLTTDGCLAYTFVNNFSGTTACYLKAGMGSPRVTPGIISAVIDSYTSDQDHTPRVILGFTTKLKRDLTTPFDIMMRTLVVAATVAVIAGFADAACPNTNLGKCGDASNPECCPDGDYCMPWAPNFYQCLPLPSQCSRQFTGYDFYGGDIKTVYGLQPGDCCATCLSTSGCLAYTFINNNSGTTACYLKAGMGQPRKVVGAISAVVDGYTSDQDHTPKRRLQGDSPRVEVPGLPQTLDKLKLN</sequence>
<dbReference type="SMART" id="SM00223">
    <property type="entry name" value="APPLE"/>
    <property type="match status" value="2"/>
</dbReference>